<dbReference type="Gene3D" id="1.20.1250.20">
    <property type="entry name" value="MFS general substrate transporter like domains"/>
    <property type="match status" value="1"/>
</dbReference>
<gene>
    <name evidence="8" type="ORF">GCM10011510_08210</name>
</gene>
<keyword evidence="2" id="KW-0813">Transport</keyword>
<evidence type="ECO:0000256" key="3">
    <source>
        <dbReference type="ARBA" id="ARBA00022692"/>
    </source>
</evidence>
<feature type="transmembrane region" description="Helical" evidence="6">
    <location>
        <begin position="277"/>
        <end position="298"/>
    </location>
</feature>
<evidence type="ECO:0000256" key="1">
    <source>
        <dbReference type="ARBA" id="ARBA00004651"/>
    </source>
</evidence>
<comment type="caution">
    <text evidence="8">The sequence shown here is derived from an EMBL/GenBank/DDBJ whole genome shotgun (WGS) entry which is preliminary data.</text>
</comment>
<dbReference type="PANTHER" id="PTHR23523">
    <property type="match status" value="1"/>
</dbReference>
<dbReference type="PANTHER" id="PTHR23523:SF2">
    <property type="entry name" value="2-NITROIMIDAZOLE TRANSPORTER"/>
    <property type="match status" value="1"/>
</dbReference>
<evidence type="ECO:0000313" key="9">
    <source>
        <dbReference type="Proteomes" id="UP000660801"/>
    </source>
</evidence>
<dbReference type="InterPro" id="IPR011701">
    <property type="entry name" value="MFS"/>
</dbReference>
<feature type="transmembrane region" description="Helical" evidence="6">
    <location>
        <begin position="79"/>
        <end position="100"/>
    </location>
</feature>
<evidence type="ECO:0000256" key="5">
    <source>
        <dbReference type="ARBA" id="ARBA00023136"/>
    </source>
</evidence>
<dbReference type="InterPro" id="IPR036259">
    <property type="entry name" value="MFS_trans_sf"/>
</dbReference>
<sequence>MRVPITAIPPILTDIATGLGVPVSQLGILTSLPLIMFALCSSLAPLLAKKFGNEWLITLVLTTMLLGSVMRIVNLPFLFIGTMLLGAGIAVINVLLPSLVSTYFPKQVGRYTTLYITTMGAMATVGSVVAVPAVSASSWKTFILLLTAVIGLALVVWLPNLSRQSRAKRKKEGVVLPSMWTNKTAWIFLIFGGLQSLIYYTELTWLPTMARTAGLTGSEAGILAGIFSFISIPISMVTPTIVARLKKEERAKVMLGVSSIMVVGLLLILIAPGNFMMWLVIHLLLGASVSVLFPYLMLSLSLKTSTTQATAQLSGMVQTGGYLIAATGPVFLGYSYSRFGSWHPLVLILLLVTLLMMWTIVLIEKKETIA</sequence>
<dbReference type="GO" id="GO:0005886">
    <property type="term" value="C:plasma membrane"/>
    <property type="evidence" value="ECO:0007669"/>
    <property type="project" value="UniProtKB-SubCell"/>
</dbReference>
<evidence type="ECO:0000259" key="7">
    <source>
        <dbReference type="PROSITE" id="PS50850"/>
    </source>
</evidence>
<name>A0A917A707_9STRE</name>
<feature type="transmembrane region" description="Helical" evidence="6">
    <location>
        <begin position="112"/>
        <end position="135"/>
    </location>
</feature>
<proteinExistence type="predicted"/>
<dbReference type="EMBL" id="BMJN01000010">
    <property type="protein sequence ID" value="GGE29269.1"/>
    <property type="molecule type" value="Genomic_DNA"/>
</dbReference>
<feature type="transmembrane region" description="Helical" evidence="6">
    <location>
        <begin position="55"/>
        <end position="73"/>
    </location>
</feature>
<feature type="domain" description="Major facilitator superfamily (MFS) profile" evidence="7">
    <location>
        <begin position="1"/>
        <end position="367"/>
    </location>
</feature>
<feature type="transmembrane region" description="Helical" evidence="6">
    <location>
        <begin position="26"/>
        <end position="48"/>
    </location>
</feature>
<feature type="transmembrane region" description="Helical" evidence="6">
    <location>
        <begin position="253"/>
        <end position="271"/>
    </location>
</feature>
<reference evidence="8" key="2">
    <citation type="submission" date="2020-09" db="EMBL/GenBank/DDBJ databases">
        <authorList>
            <person name="Sun Q."/>
            <person name="Zhou Y."/>
        </authorList>
    </citation>
    <scope>NUCLEOTIDE SEQUENCE</scope>
    <source>
        <strain evidence="8">CGMCC 1.15533</strain>
    </source>
</reference>
<feature type="transmembrane region" description="Helical" evidence="6">
    <location>
        <begin position="342"/>
        <end position="363"/>
    </location>
</feature>
<reference evidence="8" key="1">
    <citation type="journal article" date="2014" name="Int. J. Syst. Evol. Microbiol.">
        <title>Complete genome sequence of Corynebacterium casei LMG S-19264T (=DSM 44701T), isolated from a smear-ripened cheese.</title>
        <authorList>
            <consortium name="US DOE Joint Genome Institute (JGI-PGF)"/>
            <person name="Walter F."/>
            <person name="Albersmeier A."/>
            <person name="Kalinowski J."/>
            <person name="Ruckert C."/>
        </authorList>
    </citation>
    <scope>NUCLEOTIDE SEQUENCE</scope>
    <source>
        <strain evidence="8">CGMCC 1.15533</strain>
    </source>
</reference>
<dbReference type="Proteomes" id="UP000660801">
    <property type="component" value="Unassembled WGS sequence"/>
</dbReference>
<evidence type="ECO:0000256" key="2">
    <source>
        <dbReference type="ARBA" id="ARBA00022448"/>
    </source>
</evidence>
<dbReference type="SUPFAM" id="SSF103473">
    <property type="entry name" value="MFS general substrate transporter"/>
    <property type="match status" value="1"/>
</dbReference>
<evidence type="ECO:0000313" key="8">
    <source>
        <dbReference type="EMBL" id="GGE29269.1"/>
    </source>
</evidence>
<dbReference type="PROSITE" id="PS50850">
    <property type="entry name" value="MFS"/>
    <property type="match status" value="1"/>
</dbReference>
<dbReference type="AlphaFoldDB" id="A0A917A707"/>
<accession>A0A917A707</accession>
<evidence type="ECO:0000256" key="6">
    <source>
        <dbReference type="SAM" id="Phobius"/>
    </source>
</evidence>
<keyword evidence="5 6" id="KW-0472">Membrane</keyword>
<comment type="subcellular location">
    <subcellularLocation>
        <location evidence="1">Cell membrane</location>
        <topology evidence="1">Multi-pass membrane protein</topology>
    </subcellularLocation>
</comment>
<keyword evidence="3 6" id="KW-0812">Transmembrane</keyword>
<feature type="transmembrane region" description="Helical" evidence="6">
    <location>
        <begin position="180"/>
        <end position="200"/>
    </location>
</feature>
<keyword evidence="4 6" id="KW-1133">Transmembrane helix</keyword>
<dbReference type="GO" id="GO:0022857">
    <property type="term" value="F:transmembrane transporter activity"/>
    <property type="evidence" value="ECO:0007669"/>
    <property type="project" value="InterPro"/>
</dbReference>
<keyword evidence="9" id="KW-1185">Reference proteome</keyword>
<feature type="transmembrane region" description="Helical" evidence="6">
    <location>
        <begin position="319"/>
        <end position="336"/>
    </location>
</feature>
<feature type="transmembrane region" description="Helical" evidence="6">
    <location>
        <begin position="141"/>
        <end position="159"/>
    </location>
</feature>
<dbReference type="InterPro" id="IPR052524">
    <property type="entry name" value="MFS_Cyanate_Porter"/>
</dbReference>
<organism evidence="8 9">
    <name type="scientific">Streptococcus himalayensis</name>
    <dbReference type="NCBI Taxonomy" id="1888195"/>
    <lineage>
        <taxon>Bacteria</taxon>
        <taxon>Bacillati</taxon>
        <taxon>Bacillota</taxon>
        <taxon>Bacilli</taxon>
        <taxon>Lactobacillales</taxon>
        <taxon>Streptococcaceae</taxon>
        <taxon>Streptococcus</taxon>
    </lineage>
</organism>
<protein>
    <submittedName>
        <fullName evidence="8">MFS transporter</fullName>
    </submittedName>
</protein>
<evidence type="ECO:0000256" key="4">
    <source>
        <dbReference type="ARBA" id="ARBA00022989"/>
    </source>
</evidence>
<dbReference type="Pfam" id="PF07690">
    <property type="entry name" value="MFS_1"/>
    <property type="match status" value="1"/>
</dbReference>
<dbReference type="InterPro" id="IPR020846">
    <property type="entry name" value="MFS_dom"/>
</dbReference>
<feature type="transmembrane region" description="Helical" evidence="6">
    <location>
        <begin position="220"/>
        <end position="241"/>
    </location>
</feature>